<dbReference type="Pfam" id="PF00939">
    <property type="entry name" value="Na_sulph_symp"/>
    <property type="match status" value="1"/>
</dbReference>
<dbReference type="Proteomes" id="UP001321473">
    <property type="component" value="Unassembled WGS sequence"/>
</dbReference>
<comment type="similarity">
    <text evidence="2">Belongs to the SLC13A/DASS transporter (TC 2.A.47) family. NADC subfamily.</text>
</comment>
<proteinExistence type="inferred from homology"/>
<comment type="subcellular location">
    <subcellularLocation>
        <location evidence="1">Membrane</location>
        <topology evidence="1">Multi-pass membrane protein</topology>
    </subcellularLocation>
</comment>
<dbReference type="GO" id="GO:0015141">
    <property type="term" value="F:succinate transmembrane transporter activity"/>
    <property type="evidence" value="ECO:0007669"/>
    <property type="project" value="TreeGrafter"/>
</dbReference>
<feature type="transmembrane region" description="Helical" evidence="6">
    <location>
        <begin position="45"/>
        <end position="78"/>
    </location>
</feature>
<evidence type="ECO:0000256" key="3">
    <source>
        <dbReference type="ARBA" id="ARBA00022692"/>
    </source>
</evidence>
<dbReference type="InterPro" id="IPR001898">
    <property type="entry name" value="SLC13A/DASS"/>
</dbReference>
<keyword evidence="3 6" id="KW-0812">Transmembrane</keyword>
<feature type="transmembrane region" description="Helical" evidence="6">
    <location>
        <begin position="338"/>
        <end position="356"/>
    </location>
</feature>
<keyword evidence="8" id="KW-1185">Reference proteome</keyword>
<feature type="transmembrane region" description="Helical" evidence="6">
    <location>
        <begin position="242"/>
        <end position="265"/>
    </location>
</feature>
<dbReference type="GO" id="GO:0005886">
    <property type="term" value="C:plasma membrane"/>
    <property type="evidence" value="ECO:0007669"/>
    <property type="project" value="TreeGrafter"/>
</dbReference>
<evidence type="ECO:0008006" key="9">
    <source>
        <dbReference type="Google" id="ProtNLM"/>
    </source>
</evidence>
<feature type="transmembrane region" description="Helical" evidence="6">
    <location>
        <begin position="285"/>
        <end position="304"/>
    </location>
</feature>
<organism evidence="7 8">
    <name type="scientific">Amblyomma americanum</name>
    <name type="common">Lone star tick</name>
    <dbReference type="NCBI Taxonomy" id="6943"/>
    <lineage>
        <taxon>Eukaryota</taxon>
        <taxon>Metazoa</taxon>
        <taxon>Ecdysozoa</taxon>
        <taxon>Arthropoda</taxon>
        <taxon>Chelicerata</taxon>
        <taxon>Arachnida</taxon>
        <taxon>Acari</taxon>
        <taxon>Parasitiformes</taxon>
        <taxon>Ixodida</taxon>
        <taxon>Ixodoidea</taxon>
        <taxon>Ixodidae</taxon>
        <taxon>Amblyomminae</taxon>
        <taxon>Amblyomma</taxon>
    </lineage>
</organism>
<name>A0AAQ4F2J3_AMBAM</name>
<dbReference type="GO" id="GO:0015137">
    <property type="term" value="F:citrate transmembrane transporter activity"/>
    <property type="evidence" value="ECO:0007669"/>
    <property type="project" value="TreeGrafter"/>
</dbReference>
<dbReference type="PANTHER" id="PTHR10283">
    <property type="entry name" value="SOLUTE CARRIER FAMILY 13 MEMBER"/>
    <property type="match status" value="1"/>
</dbReference>
<feature type="transmembrane region" description="Helical" evidence="6">
    <location>
        <begin position="84"/>
        <end position="105"/>
    </location>
</feature>
<evidence type="ECO:0000313" key="7">
    <source>
        <dbReference type="EMBL" id="KAK8780985.1"/>
    </source>
</evidence>
<accession>A0AAQ4F2J3</accession>
<evidence type="ECO:0000256" key="6">
    <source>
        <dbReference type="SAM" id="Phobius"/>
    </source>
</evidence>
<gene>
    <name evidence="7" type="ORF">V5799_017675</name>
</gene>
<evidence type="ECO:0000256" key="2">
    <source>
        <dbReference type="ARBA" id="ARBA00006772"/>
    </source>
</evidence>
<dbReference type="AlphaFoldDB" id="A0AAQ4F2J3"/>
<keyword evidence="4 6" id="KW-1133">Transmembrane helix</keyword>
<comment type="caution">
    <text evidence="7">The sequence shown here is derived from an EMBL/GenBank/DDBJ whole genome shotgun (WGS) entry which is preliminary data.</text>
</comment>
<sequence length="443" mass="48567">MTLRHILVSAAGKRSGKAPAAESALRPACSSMMHLIKAVQIRWRLISIFAAPLFLLPVAFSIGGKAGWCAYVILWMAFYWSAEVIPLPITSLMPVVLFPLLGILSSTQVSSFYFNDIGILMMCAMILAAAVETSNLHKRIALKSLLVIGTSNRRLLLGFMLVTMFLSMWIPNIAAASIMTPIAMAVVDQIRDSSTAASYDEKRLVQDVEKAVPSALASDELSCSSNDRCDDRRTKLLRSTMVLGVAYATSIGGTGTLVGTAPNVVLKGIFDDTFPGSTEITFVTWLLYNAPTMLLCALLSWAYMQWNARDAMSSEPESSTEEKVREEIAWRYKELGKISFAEICVSVLMAAMILLWFAMKPQIFPGWADALPHGNLVKNSVPVALATLVLFVIPRDPRNPWQSAPLLTWPEAVERVRWGVMILVGGGMTLAEACKVHQPSSRF</sequence>
<evidence type="ECO:0000256" key="4">
    <source>
        <dbReference type="ARBA" id="ARBA00022989"/>
    </source>
</evidence>
<evidence type="ECO:0000256" key="1">
    <source>
        <dbReference type="ARBA" id="ARBA00004141"/>
    </source>
</evidence>
<evidence type="ECO:0000256" key="5">
    <source>
        <dbReference type="ARBA" id="ARBA00023136"/>
    </source>
</evidence>
<dbReference type="EMBL" id="JARKHS020008200">
    <property type="protein sequence ID" value="KAK8780985.1"/>
    <property type="molecule type" value="Genomic_DNA"/>
</dbReference>
<keyword evidence="5 6" id="KW-0472">Membrane</keyword>
<dbReference type="PANTHER" id="PTHR10283:SF82">
    <property type="entry name" value="SOLUTE CARRIER FAMILY 13 MEMBER 2"/>
    <property type="match status" value="1"/>
</dbReference>
<protein>
    <recommendedName>
        <fullName evidence="9">Na+/dicarboxylate na+/tricarboxylate and phosphate transporter</fullName>
    </recommendedName>
</protein>
<evidence type="ECO:0000313" key="8">
    <source>
        <dbReference type="Proteomes" id="UP001321473"/>
    </source>
</evidence>
<feature type="transmembrane region" description="Helical" evidence="6">
    <location>
        <begin position="112"/>
        <end position="131"/>
    </location>
</feature>
<reference evidence="7 8" key="1">
    <citation type="journal article" date="2023" name="Arcadia Sci">
        <title>De novo assembly of a long-read Amblyomma americanum tick genome.</title>
        <authorList>
            <person name="Chou S."/>
            <person name="Poskanzer K.E."/>
            <person name="Rollins M."/>
            <person name="Thuy-Boun P.S."/>
        </authorList>
    </citation>
    <scope>NUCLEOTIDE SEQUENCE [LARGE SCALE GENOMIC DNA]</scope>
    <source>
        <strain evidence="7">F_SG_1</strain>
        <tissue evidence="7">Salivary glands</tissue>
    </source>
</reference>
<feature type="transmembrane region" description="Helical" evidence="6">
    <location>
        <begin position="155"/>
        <end position="174"/>
    </location>
</feature>